<dbReference type="PANTHER" id="PTHR14096">
    <property type="entry name" value="APOLIPOPROTEIN L"/>
    <property type="match status" value="1"/>
</dbReference>
<keyword evidence="3" id="KW-1133">Transmembrane helix</keyword>
<comment type="similarity">
    <text evidence="1">Belongs to the apolipoprotein L family.</text>
</comment>
<reference evidence="5" key="1">
    <citation type="journal article" date="2014" name="PLoS ONE">
        <title>The genome and linkage map of the northern pike (Esox lucius): conserved synteny revealed between the salmonid sister group and the Neoteleostei.</title>
        <authorList>
            <person name="Rondeau E.B."/>
            <person name="Minkley D.R."/>
            <person name="Leong J.S."/>
            <person name="Messmer A.M."/>
            <person name="Jantzen J.R."/>
            <person name="von Schalburg K.R."/>
            <person name="Lemon C."/>
            <person name="Bird N.H."/>
            <person name="Koop B.F."/>
        </authorList>
    </citation>
    <scope>NUCLEOTIDE SEQUENCE</scope>
</reference>
<accession>A0A6Q2YRG0</accession>
<reference evidence="4" key="3">
    <citation type="submission" date="2025-08" db="UniProtKB">
        <authorList>
            <consortium name="Ensembl"/>
        </authorList>
    </citation>
    <scope>IDENTIFICATION</scope>
</reference>
<evidence type="ECO:0008006" key="6">
    <source>
        <dbReference type="Google" id="ProtNLM"/>
    </source>
</evidence>
<evidence type="ECO:0000256" key="2">
    <source>
        <dbReference type="SAM" id="MobiDB-lite"/>
    </source>
</evidence>
<dbReference type="RefSeq" id="XP_034149956.1">
    <property type="nucleotide sequence ID" value="XM_034294065.1"/>
</dbReference>
<dbReference type="Ensembl" id="ENSELUT00000068957.2">
    <property type="protein sequence ID" value="ENSELUP00000068624.2"/>
    <property type="gene ID" value="ENSELUG00000020698.3"/>
</dbReference>
<keyword evidence="3" id="KW-0812">Transmembrane</keyword>
<dbReference type="Pfam" id="PF05461">
    <property type="entry name" value="ApoL"/>
    <property type="match status" value="1"/>
</dbReference>
<evidence type="ECO:0000256" key="3">
    <source>
        <dbReference type="SAM" id="Phobius"/>
    </source>
</evidence>
<dbReference type="Proteomes" id="UP000265140">
    <property type="component" value="Chromosome 9"/>
</dbReference>
<evidence type="ECO:0000256" key="1">
    <source>
        <dbReference type="ARBA" id="ARBA00010090"/>
    </source>
</evidence>
<dbReference type="GO" id="GO:0008289">
    <property type="term" value="F:lipid binding"/>
    <property type="evidence" value="ECO:0007669"/>
    <property type="project" value="InterPro"/>
</dbReference>
<dbReference type="GO" id="GO:0042157">
    <property type="term" value="P:lipoprotein metabolic process"/>
    <property type="evidence" value="ECO:0007669"/>
    <property type="project" value="InterPro"/>
</dbReference>
<feature type="compositionally biased region" description="Basic and acidic residues" evidence="2">
    <location>
        <begin position="9"/>
        <end position="22"/>
    </location>
</feature>
<dbReference type="GO" id="GO:0006869">
    <property type="term" value="P:lipid transport"/>
    <property type="evidence" value="ECO:0007669"/>
    <property type="project" value="InterPro"/>
</dbReference>
<name>A0A6Q2YRG0_ESOLU</name>
<reference evidence="4" key="2">
    <citation type="submission" date="2020-02" db="EMBL/GenBank/DDBJ databases">
        <title>Esox lucius (northern pike) genome, fEsoLuc1, primary haplotype.</title>
        <authorList>
            <person name="Myers G."/>
            <person name="Karagic N."/>
            <person name="Meyer A."/>
            <person name="Pippel M."/>
            <person name="Reichard M."/>
            <person name="Winkler S."/>
            <person name="Tracey A."/>
            <person name="Sims Y."/>
            <person name="Howe K."/>
            <person name="Rhie A."/>
            <person name="Formenti G."/>
            <person name="Durbin R."/>
            <person name="Fedrigo O."/>
            <person name="Jarvis E.D."/>
        </authorList>
    </citation>
    <scope>NUCLEOTIDE SEQUENCE [LARGE SCALE GENOMIC DNA]</scope>
</reference>
<proteinExistence type="inferred from homology"/>
<dbReference type="GeneID" id="105009009"/>
<organism evidence="4 5">
    <name type="scientific">Esox lucius</name>
    <name type="common">Northern pike</name>
    <dbReference type="NCBI Taxonomy" id="8010"/>
    <lineage>
        <taxon>Eukaryota</taxon>
        <taxon>Metazoa</taxon>
        <taxon>Chordata</taxon>
        <taxon>Craniata</taxon>
        <taxon>Vertebrata</taxon>
        <taxon>Euteleostomi</taxon>
        <taxon>Actinopterygii</taxon>
        <taxon>Neopterygii</taxon>
        <taxon>Teleostei</taxon>
        <taxon>Protacanthopterygii</taxon>
        <taxon>Esociformes</taxon>
        <taxon>Esocidae</taxon>
        <taxon>Esox</taxon>
    </lineage>
</organism>
<feature type="compositionally biased region" description="Polar residues" evidence="2">
    <location>
        <begin position="45"/>
        <end position="63"/>
    </location>
</feature>
<dbReference type="GeneTree" id="ENSGT01030000234599"/>
<dbReference type="GO" id="GO:0005576">
    <property type="term" value="C:extracellular region"/>
    <property type="evidence" value="ECO:0007669"/>
    <property type="project" value="InterPro"/>
</dbReference>
<keyword evidence="3" id="KW-0472">Membrane</keyword>
<evidence type="ECO:0000313" key="4">
    <source>
        <dbReference type="Ensembl" id="ENSELUP00000068624.2"/>
    </source>
</evidence>
<feature type="transmembrane region" description="Helical" evidence="3">
    <location>
        <begin position="202"/>
        <end position="225"/>
    </location>
</feature>
<feature type="region of interest" description="Disordered" evidence="2">
    <location>
        <begin position="43"/>
        <end position="63"/>
    </location>
</feature>
<reference evidence="4" key="4">
    <citation type="submission" date="2025-09" db="UniProtKB">
        <authorList>
            <consortium name="Ensembl"/>
        </authorList>
    </citation>
    <scope>IDENTIFICATION</scope>
</reference>
<keyword evidence="5" id="KW-1185">Reference proteome</keyword>
<protein>
    <recommendedName>
        <fullName evidence="6">Apolipoprotein L, 1</fullName>
    </recommendedName>
</protein>
<dbReference type="GO" id="GO:0016020">
    <property type="term" value="C:membrane"/>
    <property type="evidence" value="ECO:0007669"/>
    <property type="project" value="TreeGrafter"/>
</dbReference>
<dbReference type="InterPro" id="IPR008405">
    <property type="entry name" value="ApoL"/>
</dbReference>
<sequence>MAKAAPHIPTKESIYEEHADEGVPQKRWNCGSTYRFGESKKTDIPEQNNLSVGQNPQPGVGPATQSVAEIIKKFQVESAKDQSKPLMGEKGSQPLVLQGRMKMLIISSMDDKKKKKKDFYIIKDADCLMEWWENIKSWEYFSNKHARKGEEELFTLKAERILNAVQLYNLLLNTHGETLKNHIMELYAIADNFDKFSKGTKIAGITGGATGAVGGAAAVAGVLFAPVTFGASLALTVLGVGVAAAGGVTGASAAIANKVSHNNDKNKIELNLQYFQAQFGDIEACLTFINVGMEYLKRHDLSVLKWVNTETLRVSKVAEVTGLGTTRAIKASSKASGNLEGFALGMGMYFSNKKNNKGEQKLKNKLVSEFGRKIRELARQLDEGLKELFKVKADFIKNNLIF</sequence>
<dbReference type="Bgee" id="ENSELUG00000020698">
    <property type="expression patterns" value="Expressed in nose and 5 other cell types or tissues"/>
</dbReference>
<feature type="transmembrane region" description="Helical" evidence="3">
    <location>
        <begin position="231"/>
        <end position="256"/>
    </location>
</feature>
<dbReference type="AlphaFoldDB" id="A0A6Q2YRG0"/>
<dbReference type="PANTHER" id="PTHR14096:SF59">
    <property type="entry name" value="APOLIPOPROTEIN L, 1 ISOFORM X1"/>
    <property type="match status" value="1"/>
</dbReference>
<feature type="region of interest" description="Disordered" evidence="2">
    <location>
        <begin position="1"/>
        <end position="22"/>
    </location>
</feature>
<evidence type="ECO:0000313" key="5">
    <source>
        <dbReference type="Proteomes" id="UP000265140"/>
    </source>
</evidence>